<name>A0A5Q2N125_9FIRM</name>
<evidence type="ECO:0000313" key="2">
    <source>
        <dbReference type="EMBL" id="QGG48041.1"/>
    </source>
</evidence>
<evidence type="ECO:0000313" key="3">
    <source>
        <dbReference type="Proteomes" id="UP000366051"/>
    </source>
</evidence>
<protein>
    <submittedName>
        <fullName evidence="2">McrBC 5-methylcytosine restriction system component family protein</fullName>
    </submittedName>
</protein>
<proteinExistence type="predicted"/>
<keyword evidence="3" id="KW-1185">Reference proteome</keyword>
<dbReference type="KEGG" id="hcv:FTV88_1943"/>
<dbReference type="PANTHER" id="PTHR38733">
    <property type="entry name" value="PROTEIN MCRC"/>
    <property type="match status" value="1"/>
</dbReference>
<dbReference type="InterPro" id="IPR011604">
    <property type="entry name" value="PDDEXK-like_dom_sf"/>
</dbReference>
<dbReference type="Gene3D" id="3.90.320.10">
    <property type="match status" value="1"/>
</dbReference>
<reference evidence="3" key="1">
    <citation type="submission" date="2019-11" db="EMBL/GenBank/DDBJ databases">
        <title>Genome sequence of Heliorestis convoluta strain HH, an alkaliphilic and minimalistic phototrophic bacterium from a soda lake in Egypt.</title>
        <authorList>
            <person name="Dewey E.D."/>
            <person name="Stokes L.M."/>
            <person name="Burchell B.M."/>
            <person name="Shaffer K.N."/>
            <person name="Huntington A.M."/>
            <person name="Baker J.M."/>
            <person name="Nadendla S."/>
            <person name="Giglio M.G."/>
            <person name="Touchman J.W."/>
            <person name="Blankenship R.E."/>
            <person name="Madigan M.T."/>
            <person name="Sattley W.M."/>
        </authorList>
    </citation>
    <scope>NUCLEOTIDE SEQUENCE [LARGE SCALE GENOMIC DNA]</scope>
    <source>
        <strain evidence="3">HH</strain>
    </source>
</reference>
<dbReference type="GO" id="GO:0016787">
    <property type="term" value="F:hydrolase activity"/>
    <property type="evidence" value="ECO:0007669"/>
    <property type="project" value="UniProtKB-KW"/>
</dbReference>
<dbReference type="Pfam" id="PF10117">
    <property type="entry name" value="McrBC"/>
    <property type="match status" value="1"/>
</dbReference>
<dbReference type="Proteomes" id="UP000366051">
    <property type="component" value="Chromosome"/>
</dbReference>
<evidence type="ECO:0000256" key="1">
    <source>
        <dbReference type="ARBA" id="ARBA00022801"/>
    </source>
</evidence>
<dbReference type="EMBL" id="CP045875">
    <property type="protein sequence ID" value="QGG48041.1"/>
    <property type="molecule type" value="Genomic_DNA"/>
</dbReference>
<keyword evidence="1" id="KW-0378">Hydrolase</keyword>
<organism evidence="2 3">
    <name type="scientific">Heliorestis convoluta</name>
    <dbReference type="NCBI Taxonomy" id="356322"/>
    <lineage>
        <taxon>Bacteria</taxon>
        <taxon>Bacillati</taxon>
        <taxon>Bacillota</taxon>
        <taxon>Clostridia</taxon>
        <taxon>Eubacteriales</taxon>
        <taxon>Heliobacteriaceae</taxon>
        <taxon>Heliorestis</taxon>
    </lineage>
</organism>
<sequence>MLPFLINMARLYEQFVAQWLVENLPEQYRLKKQERVQIDHDGELIASIDLVIYDWRTNQVLHILDTKYKVVERPSPQDVYQIVAYAVAKECHEAILVYPFQVTNQRIRRIGQIRLRMLSFPLGGDLGEAGQAFLRDLLE</sequence>
<dbReference type="RefSeq" id="WP_243137071.1">
    <property type="nucleotide sequence ID" value="NZ_CP045875.1"/>
</dbReference>
<accession>A0A5Q2N125</accession>
<gene>
    <name evidence="2" type="ORF">FTV88_1943</name>
</gene>
<dbReference type="AlphaFoldDB" id="A0A5Q2N125"/>
<dbReference type="PANTHER" id="PTHR38733:SF1">
    <property type="entry name" value="TYPE IV METHYL-DIRECTED RESTRICTION ENZYME ECOKMCRBC"/>
    <property type="match status" value="1"/>
</dbReference>
<dbReference type="InterPro" id="IPR019292">
    <property type="entry name" value="McrC"/>
</dbReference>